<dbReference type="PANTHER" id="PTHR33332">
    <property type="entry name" value="REVERSE TRANSCRIPTASE DOMAIN-CONTAINING PROTEIN"/>
    <property type="match status" value="1"/>
</dbReference>
<organism evidence="1 2">
    <name type="scientific">Grus japonensis</name>
    <name type="common">Japanese crane</name>
    <name type="synonym">Red-crowned crane</name>
    <dbReference type="NCBI Taxonomy" id="30415"/>
    <lineage>
        <taxon>Eukaryota</taxon>
        <taxon>Metazoa</taxon>
        <taxon>Chordata</taxon>
        <taxon>Craniata</taxon>
        <taxon>Vertebrata</taxon>
        <taxon>Euteleostomi</taxon>
        <taxon>Archelosauria</taxon>
        <taxon>Archosauria</taxon>
        <taxon>Dinosauria</taxon>
        <taxon>Saurischia</taxon>
        <taxon>Theropoda</taxon>
        <taxon>Coelurosauria</taxon>
        <taxon>Aves</taxon>
        <taxon>Neognathae</taxon>
        <taxon>Neoaves</taxon>
        <taxon>Gruiformes</taxon>
        <taxon>Gruidae</taxon>
        <taxon>Grus</taxon>
    </lineage>
</organism>
<sequence length="182" mass="20793">MFINDLDKGTECTLSKFANDKNLGRMADTPECCAAIQGDLDRLENWAKKNHMKFNKGKCRVLHLGKNNPKHQYRLEVDLLGSSTAEKDLEVLVDTKFSMSQQCALMAKKANGILGCIQKSVASRLREVMLPLYSALVRPHLECCVQFWGHQFKKDRELLERVQRRAAKMMRGLEHLSVMRKG</sequence>
<gene>
    <name evidence="1" type="ORF">GRJ2_000374800</name>
</gene>
<name>A0ABC9W0F1_GRUJA</name>
<evidence type="ECO:0000313" key="1">
    <source>
        <dbReference type="EMBL" id="GAB0179095.1"/>
    </source>
</evidence>
<proteinExistence type="predicted"/>
<reference evidence="1 2" key="1">
    <citation type="submission" date="2024-06" db="EMBL/GenBank/DDBJ databases">
        <title>The draft genome of Grus japonensis, version 3.</title>
        <authorList>
            <person name="Nabeshima K."/>
            <person name="Suzuki S."/>
            <person name="Onuma M."/>
        </authorList>
    </citation>
    <scope>NUCLEOTIDE SEQUENCE [LARGE SCALE GENOMIC DNA]</scope>
    <source>
        <strain evidence="1 2">451A</strain>
    </source>
</reference>
<dbReference type="AlphaFoldDB" id="A0ABC9W0F1"/>
<keyword evidence="2" id="KW-1185">Reference proteome</keyword>
<accession>A0ABC9W0F1</accession>
<comment type="caution">
    <text evidence="1">The sequence shown here is derived from an EMBL/GenBank/DDBJ whole genome shotgun (WGS) entry which is preliminary data.</text>
</comment>
<dbReference type="PRINTS" id="PR01345">
    <property type="entry name" value="CERVTRCPTASE"/>
</dbReference>
<dbReference type="Proteomes" id="UP001623348">
    <property type="component" value="Unassembled WGS sequence"/>
</dbReference>
<dbReference type="EMBL" id="BAAFJT010000001">
    <property type="protein sequence ID" value="GAB0179095.1"/>
    <property type="molecule type" value="Genomic_DNA"/>
</dbReference>
<evidence type="ECO:0000313" key="2">
    <source>
        <dbReference type="Proteomes" id="UP001623348"/>
    </source>
</evidence>
<protein>
    <submittedName>
        <fullName evidence="1">Mitochondrial enolase superfamily member 1</fullName>
    </submittedName>
</protein>